<accession>A0A1K2I9U4</accession>
<keyword evidence="1" id="KW-0812">Transmembrane</keyword>
<dbReference type="EMBL" id="LT634362">
    <property type="protein sequence ID" value="SFZ89004.1"/>
    <property type="molecule type" value="Genomic_DNA"/>
</dbReference>
<evidence type="ECO:0000256" key="1">
    <source>
        <dbReference type="SAM" id="Phobius"/>
    </source>
</evidence>
<feature type="transmembrane region" description="Helical" evidence="1">
    <location>
        <begin position="75"/>
        <end position="93"/>
    </location>
</feature>
<reference evidence="2" key="1">
    <citation type="submission" date="2016-11" db="EMBL/GenBank/DDBJ databases">
        <authorList>
            <person name="Jaros S."/>
            <person name="Januszkiewicz K."/>
            <person name="Wedrychowicz H."/>
        </authorList>
    </citation>
    <scope>NUCLEOTIDE SEQUENCE</scope>
    <source>
        <strain evidence="2">ACA-DC 565</strain>
    </source>
</reference>
<keyword evidence="1" id="KW-1133">Transmembrane helix</keyword>
<dbReference type="AlphaFoldDB" id="A0A1K2I9U4"/>
<organism evidence="2">
    <name type="scientific">Loigolactobacillus rennini</name>
    <dbReference type="NCBI Taxonomy" id="238013"/>
    <lineage>
        <taxon>Bacteria</taxon>
        <taxon>Bacillati</taxon>
        <taxon>Bacillota</taxon>
        <taxon>Bacilli</taxon>
        <taxon>Lactobacillales</taxon>
        <taxon>Lactobacillaceae</taxon>
        <taxon>Loigolactobacillus</taxon>
    </lineage>
</organism>
<gene>
    <name evidence="2" type="ORF">LREN565_2117</name>
</gene>
<feature type="transmembrane region" description="Helical" evidence="1">
    <location>
        <begin position="100"/>
        <end position="124"/>
    </location>
</feature>
<evidence type="ECO:0000313" key="2">
    <source>
        <dbReference type="EMBL" id="SFZ89004.1"/>
    </source>
</evidence>
<sequence>MLTLYLIFDNFQFYYLGKDTLLHMMPFSNELLLIVKSSLFCIYLWLYSLLGFITLNMQNGHHAFYNFSYFGVPKLISLFSFFLFFNVSLFLIKRILNAKIGLILCIIINIAALATYWLTFLAIFNDKITHWIIGIGASPDAHPLYISLLQLQIISNNINLSLYTTITNFSIGIISAIFFVLLKKFYPVNYLQLAIE</sequence>
<feature type="transmembrane region" description="Helical" evidence="1">
    <location>
        <begin position="31"/>
        <end position="55"/>
    </location>
</feature>
<feature type="transmembrane region" description="Helical" evidence="1">
    <location>
        <begin position="160"/>
        <end position="182"/>
    </location>
</feature>
<name>A0A1K2I9U4_9LACO</name>
<keyword evidence="1" id="KW-0472">Membrane</keyword>
<proteinExistence type="predicted"/>
<protein>
    <submittedName>
        <fullName evidence="2">Uncharacterized protein</fullName>
    </submittedName>
</protein>